<dbReference type="Pfam" id="PF03960">
    <property type="entry name" value="ArsC"/>
    <property type="match status" value="1"/>
</dbReference>
<organism evidence="3 4">
    <name type="scientific">Spirochaeta isovalerica</name>
    <dbReference type="NCBI Taxonomy" id="150"/>
    <lineage>
        <taxon>Bacteria</taxon>
        <taxon>Pseudomonadati</taxon>
        <taxon>Spirochaetota</taxon>
        <taxon>Spirochaetia</taxon>
        <taxon>Spirochaetales</taxon>
        <taxon>Spirochaetaceae</taxon>
        <taxon>Spirochaeta</taxon>
    </lineage>
</organism>
<evidence type="ECO:0000256" key="2">
    <source>
        <dbReference type="PROSITE-ProRule" id="PRU01282"/>
    </source>
</evidence>
<reference evidence="3 4" key="1">
    <citation type="submission" date="2020-08" db="EMBL/GenBank/DDBJ databases">
        <title>Genomic Encyclopedia of Type Strains, Phase IV (KMG-IV): sequencing the most valuable type-strain genomes for metagenomic binning, comparative biology and taxonomic classification.</title>
        <authorList>
            <person name="Goeker M."/>
        </authorList>
    </citation>
    <scope>NUCLEOTIDE SEQUENCE [LARGE SCALE GENOMIC DNA]</scope>
    <source>
        <strain evidence="3 4">DSM 2461</strain>
    </source>
</reference>
<dbReference type="Gene3D" id="3.40.30.10">
    <property type="entry name" value="Glutaredoxin"/>
    <property type="match status" value="1"/>
</dbReference>
<dbReference type="EMBL" id="JACHGJ010000006">
    <property type="protein sequence ID" value="MBB6481277.1"/>
    <property type="molecule type" value="Genomic_DNA"/>
</dbReference>
<dbReference type="InterPro" id="IPR036249">
    <property type="entry name" value="Thioredoxin-like_sf"/>
</dbReference>
<evidence type="ECO:0000313" key="4">
    <source>
        <dbReference type="Proteomes" id="UP000587760"/>
    </source>
</evidence>
<sequence>MNIQIIGTKKCSDTKKAMRFFKERNVSYHFLDLGEKPLSRGELIKIAQKLGGDNLIDTQSKAYKDKGLAWMDYDAVEEVMENNLLLKTPVVRNGNEVTAGIDQKTWTLWIKEGK</sequence>
<gene>
    <name evidence="3" type="ORF">HNR50_002957</name>
</gene>
<protein>
    <submittedName>
        <fullName evidence="3">Arsenate reductase-like glutaredoxin family protein</fullName>
    </submittedName>
</protein>
<evidence type="ECO:0000313" key="3">
    <source>
        <dbReference type="EMBL" id="MBB6481277.1"/>
    </source>
</evidence>
<dbReference type="RefSeq" id="WP_184747531.1">
    <property type="nucleotide sequence ID" value="NZ_JACHGJ010000006.1"/>
</dbReference>
<keyword evidence="4" id="KW-1185">Reference proteome</keyword>
<name>A0A841RDG6_9SPIO</name>
<dbReference type="PANTHER" id="PTHR30041:SF8">
    <property type="entry name" value="PROTEIN YFFB"/>
    <property type="match status" value="1"/>
</dbReference>
<proteinExistence type="inferred from homology"/>
<dbReference type="PANTHER" id="PTHR30041">
    <property type="entry name" value="ARSENATE REDUCTASE"/>
    <property type="match status" value="1"/>
</dbReference>
<dbReference type="CDD" id="cd02977">
    <property type="entry name" value="ArsC_family"/>
    <property type="match status" value="1"/>
</dbReference>
<dbReference type="SUPFAM" id="SSF52833">
    <property type="entry name" value="Thioredoxin-like"/>
    <property type="match status" value="1"/>
</dbReference>
<dbReference type="InterPro" id="IPR006660">
    <property type="entry name" value="Arsenate_reductase-like"/>
</dbReference>
<evidence type="ECO:0000256" key="1">
    <source>
        <dbReference type="ARBA" id="ARBA00007198"/>
    </source>
</evidence>
<dbReference type="AlphaFoldDB" id="A0A841RDG6"/>
<comment type="caution">
    <text evidence="3">The sequence shown here is derived from an EMBL/GenBank/DDBJ whole genome shotgun (WGS) entry which is preliminary data.</text>
</comment>
<accession>A0A841RDG6</accession>
<dbReference type="PROSITE" id="PS51353">
    <property type="entry name" value="ARSC"/>
    <property type="match status" value="1"/>
</dbReference>
<dbReference type="Proteomes" id="UP000587760">
    <property type="component" value="Unassembled WGS sequence"/>
</dbReference>
<comment type="similarity">
    <text evidence="1 2">Belongs to the ArsC family.</text>
</comment>